<feature type="domain" description="DHHA1" evidence="7">
    <location>
        <begin position="344"/>
        <end position="439"/>
    </location>
</feature>
<feature type="domain" description="Single-stranded-DNA-specific exonuclease RecJ C-terminal" evidence="8">
    <location>
        <begin position="566"/>
        <end position="766"/>
    </location>
</feature>
<evidence type="ECO:0000256" key="3">
    <source>
        <dbReference type="ARBA" id="ARBA00022722"/>
    </source>
</evidence>
<reference evidence="10 11" key="1">
    <citation type="submission" date="2017-06" db="EMBL/GenBank/DDBJ databases">
        <title>Draft Genome Sequence of Bacillus sp Strain 36R Isolated from saline sediment at Atanasia, Sonora, Mexico.</title>
        <authorList>
            <person name="Sanchez Diaz R."/>
            <person name="Quiroz Macias M.E."/>
            <person name="Ibarra Gamez J.C."/>
            <person name="Enciso Ibarra J."/>
            <person name="Gomez Gil B."/>
            <person name="Galaviz Silva L."/>
        </authorList>
    </citation>
    <scope>NUCLEOTIDE SEQUENCE [LARGE SCALE GENOMIC DNA]</scope>
    <source>
        <strain evidence="10 11">36R_ATNSAL</strain>
    </source>
</reference>
<evidence type="ECO:0000259" key="7">
    <source>
        <dbReference type="Pfam" id="PF02272"/>
    </source>
</evidence>
<dbReference type="GO" id="GO:0003676">
    <property type="term" value="F:nucleic acid binding"/>
    <property type="evidence" value="ECO:0007669"/>
    <property type="project" value="InterPro"/>
</dbReference>
<keyword evidence="3" id="KW-0540">Nuclease</keyword>
<name>A0A2A5IU69_BACPU</name>
<dbReference type="Proteomes" id="UP000228754">
    <property type="component" value="Unassembled WGS sequence"/>
</dbReference>
<comment type="caution">
    <text evidence="10">The sequence shown here is derived from an EMBL/GenBank/DDBJ whole genome shotgun (WGS) entry which is preliminary data.</text>
</comment>
<evidence type="ECO:0000313" key="11">
    <source>
        <dbReference type="Proteomes" id="UP000228754"/>
    </source>
</evidence>
<evidence type="ECO:0000313" key="10">
    <source>
        <dbReference type="EMBL" id="PCK20666.1"/>
    </source>
</evidence>
<feature type="domain" description="DDH" evidence="6">
    <location>
        <begin position="82"/>
        <end position="226"/>
    </location>
</feature>
<evidence type="ECO:0000256" key="4">
    <source>
        <dbReference type="ARBA" id="ARBA00022801"/>
    </source>
</evidence>
<dbReference type="SUPFAM" id="SSF64182">
    <property type="entry name" value="DHH phosphoesterases"/>
    <property type="match status" value="1"/>
</dbReference>
<dbReference type="AlphaFoldDB" id="A0A2A5IU69"/>
<dbReference type="GO" id="GO:0006281">
    <property type="term" value="P:DNA repair"/>
    <property type="evidence" value="ECO:0007669"/>
    <property type="project" value="InterPro"/>
</dbReference>
<keyword evidence="5 10" id="KW-0269">Exonuclease</keyword>
<dbReference type="Pfam" id="PF10141">
    <property type="entry name" value="ssDNA-exonuc_C"/>
    <property type="match status" value="1"/>
</dbReference>
<comment type="similarity">
    <text evidence="1">Belongs to the RecJ family.</text>
</comment>
<keyword evidence="4" id="KW-0378">Hydrolase</keyword>
<dbReference type="Gene3D" id="3.10.310.30">
    <property type="match status" value="1"/>
</dbReference>
<dbReference type="Pfam" id="PF01368">
    <property type="entry name" value="DHH"/>
    <property type="match status" value="1"/>
</dbReference>
<sequence>MLLSKMRWEYEHPSEEKVKSLSENLNISALTASLLVKRGLEEVEEARSFLFDQKAEFHDPFLLKGMKEAVERINKAIEEQESIVIFGDYDADGVTSTSVLLHTLKERSAKVDFYIPDRFKEGYGPNEQAFRYIKEQGASLVITVDTGIAAVNEARIAKEIGLDLIITDHHEPSEELPEALAIVHPKQPGCEYPFKELAGVGVAFKVAHALLGKLPVQLLDLAAIGTIADLVPLHDENRWLAKKGLVQLRQTNRPGLKALMREAGATLEEANEETVGFQIAPRLNAVGRIEQADPAVHLLMTEDMDEAEELARFVQDLNKERQKIVSTITEEAIQMVEAVDGDQSAIVVAKAGWNPGVVGIVASKLTDTFSRPAIVLGIDEETQMAKGSARSIPSFDLFFHLSKCRDILPHFGGHPMAAGMTLQADDVPLLRERLNQYANETLTEEDFIPIQRIDAVCKVDDITVQAIEEVGMLSPFGMQNPKPFIMIEDTKLEDIRTIGANHHHIKMSLKDEDKLLDCVGFHQGELKEELVPGSHISVIGEISINEWNNRKKPQLMLKDARVDEWQLFDLRGKKDWAKKVSTLDPDKCLVICFDEETKHEAELVDIPIHLVHAENVSTFDVHDKYVVFCDVPADAHLLELLLENQKPARIYTVFQRKEDHFMSAFPSRDQFKWFYGFLLKRGSFPLKEQGMELAKHRGWTKDTIIFMTKVFFELGFVKIENGVLSIVRDALKKDLTASSSYTAKQRLMELDQTLTYSSAKELKEWLNSMMSEVSPVL</sequence>
<dbReference type="Gene3D" id="3.90.1640.30">
    <property type="match status" value="1"/>
</dbReference>
<organism evidence="10 11">
    <name type="scientific">Bacillus pumilus</name>
    <name type="common">Bacillus mesentericus</name>
    <dbReference type="NCBI Taxonomy" id="1408"/>
    <lineage>
        <taxon>Bacteria</taxon>
        <taxon>Bacillati</taxon>
        <taxon>Bacillota</taxon>
        <taxon>Bacilli</taxon>
        <taxon>Bacillales</taxon>
        <taxon>Bacillaceae</taxon>
        <taxon>Bacillus</taxon>
    </lineage>
</organism>
<dbReference type="Pfam" id="PF17768">
    <property type="entry name" value="RecJ_OB"/>
    <property type="match status" value="1"/>
</dbReference>
<gene>
    <name evidence="10" type="primary">recJ</name>
    <name evidence="10" type="ORF">CEY02_11950</name>
</gene>
<evidence type="ECO:0000259" key="8">
    <source>
        <dbReference type="Pfam" id="PF10141"/>
    </source>
</evidence>
<evidence type="ECO:0000256" key="1">
    <source>
        <dbReference type="ARBA" id="ARBA00005915"/>
    </source>
</evidence>
<accession>A0A2A5IU69</accession>
<dbReference type="InterPro" id="IPR004610">
    <property type="entry name" value="RecJ"/>
</dbReference>
<feature type="domain" description="RecJ OB" evidence="9">
    <location>
        <begin position="453"/>
        <end position="559"/>
    </location>
</feature>
<dbReference type="PANTHER" id="PTHR30255:SF2">
    <property type="entry name" value="SINGLE-STRANDED-DNA-SPECIFIC EXONUCLEASE RECJ"/>
    <property type="match status" value="1"/>
</dbReference>
<protein>
    <recommendedName>
        <fullName evidence="2">Single-stranded-DNA-specific exonuclease RecJ</fullName>
    </recommendedName>
</protein>
<dbReference type="EMBL" id="NKHG01000087">
    <property type="protein sequence ID" value="PCK20666.1"/>
    <property type="molecule type" value="Genomic_DNA"/>
</dbReference>
<dbReference type="NCBIfam" id="TIGR00644">
    <property type="entry name" value="recJ"/>
    <property type="match status" value="1"/>
</dbReference>
<dbReference type="InterPro" id="IPR001667">
    <property type="entry name" value="DDH_dom"/>
</dbReference>
<dbReference type="InterPro" id="IPR051673">
    <property type="entry name" value="SSDNA_exonuclease_RecJ"/>
</dbReference>
<dbReference type="GO" id="GO:0008409">
    <property type="term" value="F:5'-3' exonuclease activity"/>
    <property type="evidence" value="ECO:0007669"/>
    <property type="project" value="InterPro"/>
</dbReference>
<dbReference type="InterPro" id="IPR038763">
    <property type="entry name" value="DHH_sf"/>
</dbReference>
<evidence type="ECO:0000259" key="9">
    <source>
        <dbReference type="Pfam" id="PF17768"/>
    </source>
</evidence>
<evidence type="ECO:0000259" key="6">
    <source>
        <dbReference type="Pfam" id="PF01368"/>
    </source>
</evidence>
<evidence type="ECO:0000256" key="5">
    <source>
        <dbReference type="ARBA" id="ARBA00022839"/>
    </source>
</evidence>
<evidence type="ECO:0000256" key="2">
    <source>
        <dbReference type="ARBA" id="ARBA00019841"/>
    </source>
</evidence>
<proteinExistence type="inferred from homology"/>
<dbReference type="OrthoDB" id="9809852at2"/>
<dbReference type="InterPro" id="IPR041122">
    <property type="entry name" value="RecJ_OB"/>
</dbReference>
<dbReference type="Pfam" id="PF02272">
    <property type="entry name" value="DHHA1"/>
    <property type="match status" value="1"/>
</dbReference>
<dbReference type="GO" id="GO:0006310">
    <property type="term" value="P:DNA recombination"/>
    <property type="evidence" value="ECO:0007669"/>
    <property type="project" value="InterPro"/>
</dbReference>
<dbReference type="InterPro" id="IPR018779">
    <property type="entry name" value="RecJ_C"/>
</dbReference>
<dbReference type="InterPro" id="IPR003156">
    <property type="entry name" value="DHHA1_dom"/>
</dbReference>
<dbReference type="PANTHER" id="PTHR30255">
    <property type="entry name" value="SINGLE-STRANDED-DNA-SPECIFIC EXONUCLEASE RECJ"/>
    <property type="match status" value="1"/>
</dbReference>